<organism evidence="1">
    <name type="scientific">marine sediment metagenome</name>
    <dbReference type="NCBI Taxonomy" id="412755"/>
    <lineage>
        <taxon>unclassified sequences</taxon>
        <taxon>metagenomes</taxon>
        <taxon>ecological metagenomes</taxon>
    </lineage>
</organism>
<reference evidence="1" key="1">
    <citation type="journal article" date="2015" name="Nature">
        <title>Complex archaea that bridge the gap between prokaryotes and eukaryotes.</title>
        <authorList>
            <person name="Spang A."/>
            <person name="Saw J.H."/>
            <person name="Jorgensen S.L."/>
            <person name="Zaremba-Niedzwiedzka K."/>
            <person name="Martijn J."/>
            <person name="Lind A.E."/>
            <person name="van Eijk R."/>
            <person name="Schleper C."/>
            <person name="Guy L."/>
            <person name="Ettema T.J."/>
        </authorList>
    </citation>
    <scope>NUCLEOTIDE SEQUENCE</scope>
</reference>
<sequence>MSKFKDIKDGEPVVLEYVQALKTKGATMNFACCDCGLVHKIVY</sequence>
<gene>
    <name evidence="1" type="ORF">LCGC14_1982640</name>
</gene>
<evidence type="ECO:0000313" key="1">
    <source>
        <dbReference type="EMBL" id="KKL82651.1"/>
    </source>
</evidence>
<dbReference type="AlphaFoldDB" id="A0A0F9FWM2"/>
<name>A0A0F9FWM2_9ZZZZ</name>
<feature type="non-terminal residue" evidence="1">
    <location>
        <position position="43"/>
    </location>
</feature>
<protein>
    <submittedName>
        <fullName evidence="1">Uncharacterized protein</fullName>
    </submittedName>
</protein>
<comment type="caution">
    <text evidence="1">The sequence shown here is derived from an EMBL/GenBank/DDBJ whole genome shotgun (WGS) entry which is preliminary data.</text>
</comment>
<dbReference type="EMBL" id="LAZR01022214">
    <property type="protein sequence ID" value="KKL82651.1"/>
    <property type="molecule type" value="Genomic_DNA"/>
</dbReference>
<proteinExistence type="predicted"/>
<accession>A0A0F9FWM2</accession>